<proteinExistence type="predicted"/>
<gene>
    <name evidence="1" type="ORF">F892_00657</name>
</gene>
<dbReference type="Proteomes" id="UP000013173">
    <property type="component" value="Unassembled WGS sequence"/>
</dbReference>
<organism evidence="1 2">
    <name type="scientific">Acinetobacter vivianii</name>
    <dbReference type="NCBI Taxonomy" id="1776742"/>
    <lineage>
        <taxon>Bacteria</taxon>
        <taxon>Pseudomonadati</taxon>
        <taxon>Pseudomonadota</taxon>
        <taxon>Gammaproteobacteria</taxon>
        <taxon>Moraxellales</taxon>
        <taxon>Moraxellaceae</taxon>
        <taxon>Acinetobacter</taxon>
    </lineage>
</organism>
<dbReference type="AlphaFoldDB" id="N9QC77"/>
<sequence length="431" mass="50450">MLIGSLKSIDKAKILYNHIFFSNLSEDFIDELYIDERYKEIINHKNYNPRVISFITDSQRLIEIKKDDYWSYILSTLEDPAQIWENVFDRQTDEISKDIMVAVVLHKGRISEKELEEIYYKLCAEKNGEYGKTFSFVMKALTGSLLNRNIVGKEIYYDLFNPSISDFITLNYLSNKFYILKLINLSNKILCLETLIDLGKNNIIDKVIVSYVLKEFLNKNKNKNLWSEFSLVSLSGFLEVSDIKEIFNLIKSSFFVDKNYSIRSFKFILHLMNNGIIVSDNTFFGLLSEVKSIFIDSGDYYLLSNLSNIFSLIKLDENSEYYILLKKEILEYFYSEITSMVIQDNVVDGIYLADDYYEELVVDYVDNILKNDFPIKFNEDDIYNIISFLDVDDAIQANMNGAYNHEHDKFESSSFSQSDYIDPITDLFDRS</sequence>
<reference evidence="1 2" key="1">
    <citation type="submission" date="2013-02" db="EMBL/GenBank/DDBJ databases">
        <title>The Genome Sequence of Acinetobacter sp. NIPH 2168.</title>
        <authorList>
            <consortium name="The Broad Institute Genome Sequencing Platform"/>
            <consortium name="The Broad Institute Genome Sequencing Center for Infectious Disease"/>
            <person name="Cerqueira G."/>
            <person name="Feldgarden M."/>
            <person name="Courvalin P."/>
            <person name="Perichon B."/>
            <person name="Grillot-Courvalin C."/>
            <person name="Clermont D."/>
            <person name="Rocha E."/>
            <person name="Yoon E.-J."/>
            <person name="Nemec A."/>
            <person name="Walker B."/>
            <person name="Young S.K."/>
            <person name="Zeng Q."/>
            <person name="Gargeya S."/>
            <person name="Fitzgerald M."/>
            <person name="Haas B."/>
            <person name="Abouelleil A."/>
            <person name="Alvarado L."/>
            <person name="Arachchi H.M."/>
            <person name="Berlin A.M."/>
            <person name="Chapman S.B."/>
            <person name="Dewar J."/>
            <person name="Goldberg J."/>
            <person name="Griggs A."/>
            <person name="Gujja S."/>
            <person name="Hansen M."/>
            <person name="Howarth C."/>
            <person name="Imamovic A."/>
            <person name="Larimer J."/>
            <person name="McCowan C."/>
            <person name="Murphy C."/>
            <person name="Neiman D."/>
            <person name="Pearson M."/>
            <person name="Priest M."/>
            <person name="Roberts A."/>
            <person name="Saif S."/>
            <person name="Shea T."/>
            <person name="Sisk P."/>
            <person name="Sykes S."/>
            <person name="Wortman J."/>
            <person name="Nusbaum C."/>
            <person name="Birren B."/>
        </authorList>
    </citation>
    <scope>NUCLEOTIDE SEQUENCE [LARGE SCALE GENOMIC DNA]</scope>
    <source>
        <strain evidence="1 2">NIPH 2168</strain>
    </source>
</reference>
<dbReference type="HOGENOM" id="CLU_635582_0_0_6"/>
<dbReference type="GeneID" id="303684802"/>
<evidence type="ECO:0000313" key="2">
    <source>
        <dbReference type="Proteomes" id="UP000013173"/>
    </source>
</evidence>
<dbReference type="PATRIC" id="fig|1217706.3.peg.630"/>
<evidence type="ECO:0000313" key="1">
    <source>
        <dbReference type="EMBL" id="ENX24040.1"/>
    </source>
</evidence>
<name>N9QC77_9GAMM</name>
<dbReference type="RefSeq" id="WP_005255864.1">
    <property type="nucleotide sequence ID" value="NZ_BMDR01000008.1"/>
</dbReference>
<dbReference type="EMBL" id="APRW01000008">
    <property type="protein sequence ID" value="ENX24040.1"/>
    <property type="molecule type" value="Genomic_DNA"/>
</dbReference>
<protein>
    <submittedName>
        <fullName evidence="1">Uncharacterized protein</fullName>
    </submittedName>
</protein>
<accession>N9QC77</accession>
<keyword evidence="2" id="KW-1185">Reference proteome</keyword>
<dbReference type="OrthoDB" id="9806903at2"/>
<comment type="caution">
    <text evidence="1">The sequence shown here is derived from an EMBL/GenBank/DDBJ whole genome shotgun (WGS) entry which is preliminary data.</text>
</comment>